<keyword evidence="6" id="KW-1133">Transmembrane helix</keyword>
<dbReference type="Pfam" id="PF04420">
    <property type="entry name" value="CHD5"/>
    <property type="match status" value="1"/>
</dbReference>
<evidence type="ECO:0000313" key="11">
    <source>
        <dbReference type="Proteomes" id="UP000694844"/>
    </source>
</evidence>
<feature type="coiled-coil region" evidence="10">
    <location>
        <begin position="58"/>
        <end position="85"/>
    </location>
</feature>
<keyword evidence="4" id="KW-0812">Transmembrane</keyword>
<dbReference type="AlphaFoldDB" id="A0A8B8ASP4"/>
<dbReference type="Gene3D" id="1.10.287.660">
    <property type="entry name" value="Helix hairpin bin"/>
    <property type="match status" value="1"/>
</dbReference>
<organism evidence="11 12">
    <name type="scientific">Crassostrea virginica</name>
    <name type="common">Eastern oyster</name>
    <dbReference type="NCBI Taxonomy" id="6565"/>
    <lineage>
        <taxon>Eukaryota</taxon>
        <taxon>Metazoa</taxon>
        <taxon>Spiralia</taxon>
        <taxon>Lophotrochozoa</taxon>
        <taxon>Mollusca</taxon>
        <taxon>Bivalvia</taxon>
        <taxon>Autobranchia</taxon>
        <taxon>Pteriomorphia</taxon>
        <taxon>Ostreida</taxon>
        <taxon>Ostreoidea</taxon>
        <taxon>Ostreidae</taxon>
        <taxon>Crassostrea</taxon>
    </lineage>
</organism>
<keyword evidence="11" id="KW-1185">Reference proteome</keyword>
<dbReference type="OrthoDB" id="69461at2759"/>
<evidence type="ECO:0000313" key="12">
    <source>
        <dbReference type="RefSeq" id="XP_022293678.1"/>
    </source>
</evidence>
<evidence type="ECO:0000256" key="8">
    <source>
        <dbReference type="ARBA" id="ARBA00032437"/>
    </source>
</evidence>
<keyword evidence="5" id="KW-0256">Endoplasmic reticulum</keyword>
<evidence type="ECO:0000256" key="7">
    <source>
        <dbReference type="ARBA" id="ARBA00023136"/>
    </source>
</evidence>
<keyword evidence="10" id="KW-0175">Coiled coil</keyword>
<comment type="subcellular location">
    <subcellularLocation>
        <location evidence="1">Endoplasmic reticulum membrane</location>
        <topology evidence="1">Multi-pass membrane protein</topology>
    </subcellularLocation>
</comment>
<dbReference type="PANTHER" id="PTHR42650:SF1">
    <property type="entry name" value="GUIDED ENTRY OF TAIL-ANCHORED PROTEINS FACTOR 1"/>
    <property type="match status" value="1"/>
</dbReference>
<dbReference type="RefSeq" id="XP_022293678.1">
    <property type="nucleotide sequence ID" value="XM_022437970.1"/>
</dbReference>
<keyword evidence="7" id="KW-0472">Membrane</keyword>
<evidence type="ECO:0000256" key="9">
    <source>
        <dbReference type="ARBA" id="ARBA00033006"/>
    </source>
</evidence>
<dbReference type="InterPro" id="IPR029012">
    <property type="entry name" value="Helix_hairpin_bin_sf"/>
</dbReference>
<evidence type="ECO:0000256" key="5">
    <source>
        <dbReference type="ARBA" id="ARBA00022824"/>
    </source>
</evidence>
<evidence type="ECO:0000256" key="4">
    <source>
        <dbReference type="ARBA" id="ARBA00022692"/>
    </source>
</evidence>
<evidence type="ECO:0000256" key="3">
    <source>
        <dbReference type="ARBA" id="ARBA00017951"/>
    </source>
</evidence>
<evidence type="ECO:0000256" key="10">
    <source>
        <dbReference type="SAM" id="Coils"/>
    </source>
</evidence>
<dbReference type="Proteomes" id="UP000694844">
    <property type="component" value="Chromosome 7"/>
</dbReference>
<reference evidence="12" key="1">
    <citation type="submission" date="2025-08" db="UniProtKB">
        <authorList>
            <consortium name="RefSeq"/>
        </authorList>
    </citation>
    <scope>IDENTIFICATION</scope>
    <source>
        <tissue evidence="12">Whole sample</tissue>
    </source>
</reference>
<dbReference type="PANTHER" id="PTHR42650">
    <property type="entry name" value="TAIL-ANCHORED PROTEIN INSERTION RECEPTOR WRB"/>
    <property type="match status" value="1"/>
</dbReference>
<evidence type="ECO:0000256" key="1">
    <source>
        <dbReference type="ARBA" id="ARBA00004477"/>
    </source>
</evidence>
<evidence type="ECO:0000256" key="6">
    <source>
        <dbReference type="ARBA" id="ARBA00022989"/>
    </source>
</evidence>
<protein>
    <recommendedName>
        <fullName evidence="3">Guided entry of tail-anchored proteins factor 1</fullName>
    </recommendedName>
    <alternativeName>
        <fullName evidence="8">Tail-anchored protein insertion receptor WRB</fullName>
    </alternativeName>
    <alternativeName>
        <fullName evidence="9">Tryptophan-rich basic protein</fullName>
    </alternativeName>
</protein>
<proteinExistence type="inferred from homology"/>
<evidence type="ECO:0000256" key="2">
    <source>
        <dbReference type="ARBA" id="ARBA00010799"/>
    </source>
</evidence>
<dbReference type="GO" id="GO:0071816">
    <property type="term" value="P:tail-anchored membrane protein insertion into ER membrane"/>
    <property type="evidence" value="ECO:0007669"/>
    <property type="project" value="InterPro"/>
</dbReference>
<accession>A0A8B8ASP4</accession>
<dbReference type="InterPro" id="IPR028945">
    <property type="entry name" value="Get1"/>
</dbReference>
<dbReference type="KEGG" id="cvn:111104166"/>
<name>A0A8B8ASP4_CRAVI</name>
<sequence>MILMICILIVVIIFAILPKYSKRISVTISRYVYKITDNELSIRTEIKDLKSEQDTISMTEEFAKHAKLQRRIDKLSAEVKRLAAVRNSKIAVVNIGVKAGIYVCQAILMLVIVLTNRSEPLLLFPENWFYPFHNIVALPTGVPGGLGVVCWIMVCRTAVNRFISLWSVGHHQKRLRHSCLYREEA</sequence>
<gene>
    <name evidence="12" type="primary">LOC111104166</name>
</gene>
<dbReference type="GO" id="GO:0043529">
    <property type="term" value="C:GET complex"/>
    <property type="evidence" value="ECO:0007669"/>
    <property type="project" value="TreeGrafter"/>
</dbReference>
<dbReference type="GO" id="GO:0005789">
    <property type="term" value="C:endoplasmic reticulum membrane"/>
    <property type="evidence" value="ECO:0007669"/>
    <property type="project" value="UniProtKB-SubCell"/>
</dbReference>
<dbReference type="GO" id="GO:0043495">
    <property type="term" value="F:protein-membrane adaptor activity"/>
    <property type="evidence" value="ECO:0007669"/>
    <property type="project" value="TreeGrafter"/>
</dbReference>
<dbReference type="GeneID" id="111104166"/>
<comment type="similarity">
    <text evidence="2">Belongs to the WRB/GET1 family.</text>
</comment>